<dbReference type="AlphaFoldDB" id="A0A0E0PR20"/>
<dbReference type="EnsemblPlants" id="ORUFI05G27150.1">
    <property type="protein sequence ID" value="ORUFI05G27150.1"/>
    <property type="gene ID" value="ORUFI05G27150"/>
</dbReference>
<evidence type="ECO:0000313" key="2">
    <source>
        <dbReference type="EnsemblPlants" id="ORUFI05G27150.1"/>
    </source>
</evidence>
<keyword evidence="3" id="KW-1185">Reference proteome</keyword>
<feature type="region of interest" description="Disordered" evidence="1">
    <location>
        <begin position="88"/>
        <end position="110"/>
    </location>
</feature>
<reference evidence="2" key="2">
    <citation type="submission" date="2015-06" db="UniProtKB">
        <authorList>
            <consortium name="EnsemblPlants"/>
        </authorList>
    </citation>
    <scope>IDENTIFICATION</scope>
</reference>
<evidence type="ECO:0000256" key="1">
    <source>
        <dbReference type="SAM" id="MobiDB-lite"/>
    </source>
</evidence>
<dbReference type="Proteomes" id="UP000008022">
    <property type="component" value="Unassembled WGS sequence"/>
</dbReference>
<reference evidence="3" key="1">
    <citation type="submission" date="2013-06" db="EMBL/GenBank/DDBJ databases">
        <authorList>
            <person name="Zhao Q."/>
        </authorList>
    </citation>
    <scope>NUCLEOTIDE SEQUENCE</scope>
    <source>
        <strain evidence="3">cv. W1943</strain>
    </source>
</reference>
<proteinExistence type="predicted"/>
<feature type="region of interest" description="Disordered" evidence="1">
    <location>
        <begin position="21"/>
        <end position="45"/>
    </location>
</feature>
<dbReference type="Gramene" id="ORUFI05G27150.1">
    <property type="protein sequence ID" value="ORUFI05G27150.1"/>
    <property type="gene ID" value="ORUFI05G27150"/>
</dbReference>
<accession>A0A0E0PR20</accession>
<evidence type="ECO:0000313" key="3">
    <source>
        <dbReference type="Proteomes" id="UP000008022"/>
    </source>
</evidence>
<organism evidence="2 3">
    <name type="scientific">Oryza rufipogon</name>
    <name type="common">Brownbeard rice</name>
    <name type="synonym">Asian wild rice</name>
    <dbReference type="NCBI Taxonomy" id="4529"/>
    <lineage>
        <taxon>Eukaryota</taxon>
        <taxon>Viridiplantae</taxon>
        <taxon>Streptophyta</taxon>
        <taxon>Embryophyta</taxon>
        <taxon>Tracheophyta</taxon>
        <taxon>Spermatophyta</taxon>
        <taxon>Magnoliopsida</taxon>
        <taxon>Liliopsida</taxon>
        <taxon>Poales</taxon>
        <taxon>Poaceae</taxon>
        <taxon>BOP clade</taxon>
        <taxon>Oryzoideae</taxon>
        <taxon>Oryzeae</taxon>
        <taxon>Oryzinae</taxon>
        <taxon>Oryza</taxon>
    </lineage>
</organism>
<sequence length="130" mass="13432">MDGQIISPDIANGSTEKIVWRDRSIDRSASASSASRRHNGPCNATHACSDDAESCRIMMAIGESSRAAVESFGPAPVAGGDSTYVEPGRIHRRPASGGATSSNDSRPDGACKGLKILKSCGYPALAGHTT</sequence>
<name>A0A0E0PR20_ORYRU</name>
<dbReference type="HOGENOM" id="CLU_1941544_0_0_1"/>
<protein>
    <submittedName>
        <fullName evidence="2">Uncharacterized protein</fullName>
    </submittedName>
</protein>